<feature type="signal peptide" evidence="1">
    <location>
        <begin position="1"/>
        <end position="22"/>
    </location>
</feature>
<dbReference type="OrthoDB" id="81294at2"/>
<accession>A0A510JPK7</accession>
<name>A0A510JPK7_9FUSO</name>
<dbReference type="AlphaFoldDB" id="A0A510JPK7"/>
<dbReference type="PROSITE" id="PS51257">
    <property type="entry name" value="PROKAR_LIPOPROTEIN"/>
    <property type="match status" value="1"/>
</dbReference>
<reference evidence="2 3" key="1">
    <citation type="submission" date="2019-07" db="EMBL/GenBank/DDBJ databases">
        <title>Complete Genome Sequence of Leptotrichia hofstadii Strain JCM16775.</title>
        <authorList>
            <person name="Watanabe S."/>
            <person name="Cui L."/>
        </authorList>
    </citation>
    <scope>NUCLEOTIDE SEQUENCE [LARGE SCALE GENOMIC DNA]</scope>
    <source>
        <strain evidence="2 3">JCM16775</strain>
    </source>
</reference>
<evidence type="ECO:0000313" key="3">
    <source>
        <dbReference type="Proteomes" id="UP000321892"/>
    </source>
</evidence>
<dbReference type="Proteomes" id="UP000321892">
    <property type="component" value="Chromosome"/>
</dbReference>
<keyword evidence="1" id="KW-0732">Signal</keyword>
<dbReference type="EMBL" id="AP019823">
    <property type="protein sequence ID" value="BBM39613.1"/>
    <property type="molecule type" value="Genomic_DNA"/>
</dbReference>
<evidence type="ECO:0008006" key="4">
    <source>
        <dbReference type="Google" id="ProtNLM"/>
    </source>
</evidence>
<feature type="chain" id="PRO_5022055146" description="Lipoprotein" evidence="1">
    <location>
        <begin position="23"/>
        <end position="52"/>
    </location>
</feature>
<evidence type="ECO:0000256" key="1">
    <source>
        <dbReference type="SAM" id="SignalP"/>
    </source>
</evidence>
<evidence type="ECO:0000313" key="2">
    <source>
        <dbReference type="EMBL" id="BBM39613.1"/>
    </source>
</evidence>
<dbReference type="KEGG" id="lhf:JCM16775_2345"/>
<protein>
    <recommendedName>
        <fullName evidence="4">Lipoprotein</fullName>
    </recommendedName>
</protein>
<proteinExistence type="predicted"/>
<dbReference type="RefSeq" id="WP_006806112.1">
    <property type="nucleotide sequence ID" value="NZ_AP019823.1"/>
</dbReference>
<sequence>MKKFIFLAMILMLASSCGVIQRANMRRAIKNSGGSCEYVSGVGEICAVPIRQ</sequence>
<gene>
    <name evidence="2" type="ORF">JCM16775_2345</name>
</gene>
<keyword evidence="3" id="KW-1185">Reference proteome</keyword>
<organism evidence="2 3">
    <name type="scientific">Leptotrichia hofstadii</name>
    <dbReference type="NCBI Taxonomy" id="157688"/>
    <lineage>
        <taxon>Bacteria</taxon>
        <taxon>Fusobacteriati</taxon>
        <taxon>Fusobacteriota</taxon>
        <taxon>Fusobacteriia</taxon>
        <taxon>Fusobacteriales</taxon>
        <taxon>Leptotrichiaceae</taxon>
        <taxon>Leptotrichia</taxon>
    </lineage>
</organism>